<evidence type="ECO:0000256" key="10">
    <source>
        <dbReference type="PROSITE-ProRule" id="PRU00103"/>
    </source>
</evidence>
<gene>
    <name evidence="13" type="ORF">BV898_03750</name>
</gene>
<dbReference type="SMART" id="SM00220">
    <property type="entry name" value="S_TKc"/>
    <property type="match status" value="1"/>
</dbReference>
<dbReference type="GO" id="GO:0034271">
    <property type="term" value="C:phosphatidylinositol 3-kinase complex, class III, type I"/>
    <property type="evidence" value="ECO:0007669"/>
    <property type="project" value="TreeGrafter"/>
</dbReference>
<dbReference type="SUPFAM" id="SSF50978">
    <property type="entry name" value="WD40 repeat-like"/>
    <property type="match status" value="1"/>
</dbReference>
<dbReference type="OrthoDB" id="242910at2759"/>
<keyword evidence="3" id="KW-0723">Serine/threonine-protein kinase</keyword>
<dbReference type="SUPFAM" id="SSF56112">
    <property type="entry name" value="Protein kinase-like (PK-like)"/>
    <property type="match status" value="1"/>
</dbReference>
<evidence type="ECO:0000256" key="6">
    <source>
        <dbReference type="ARBA" id="ARBA00022737"/>
    </source>
</evidence>
<dbReference type="Gene3D" id="1.25.10.10">
    <property type="entry name" value="Leucine-rich Repeat Variant"/>
    <property type="match status" value="2"/>
</dbReference>
<dbReference type="EC" id="2.7.11.1" evidence="2"/>
<feature type="repeat" description="HEAT" evidence="10">
    <location>
        <begin position="448"/>
        <end position="478"/>
    </location>
</feature>
<keyword evidence="4 11" id="KW-0853">WD repeat</keyword>
<feature type="repeat" description="WD" evidence="11">
    <location>
        <begin position="1314"/>
        <end position="1348"/>
    </location>
</feature>
<dbReference type="PROSITE" id="PS50011">
    <property type="entry name" value="PROTEIN_KINASE_DOM"/>
    <property type="match status" value="1"/>
</dbReference>
<name>A0A1W0X3W7_HYPEX</name>
<dbReference type="Pfam" id="PF22956">
    <property type="entry name" value="VPS15-like_hel"/>
    <property type="match status" value="1"/>
</dbReference>
<evidence type="ECO:0000256" key="4">
    <source>
        <dbReference type="ARBA" id="ARBA00022574"/>
    </source>
</evidence>
<dbReference type="PANTHER" id="PTHR17583">
    <property type="entry name" value="PHOSPHOINOSITIDE 3-KINASE REGULATORY SUBUNIT 4"/>
    <property type="match status" value="1"/>
</dbReference>
<dbReference type="InterPro" id="IPR011989">
    <property type="entry name" value="ARM-like"/>
</dbReference>
<evidence type="ECO:0000313" key="14">
    <source>
        <dbReference type="Proteomes" id="UP000192578"/>
    </source>
</evidence>
<dbReference type="GO" id="GO:0005524">
    <property type="term" value="F:ATP binding"/>
    <property type="evidence" value="ECO:0007669"/>
    <property type="project" value="UniProtKB-KW"/>
</dbReference>
<sequence>MGNYYSSVSTADQVFPVEHYFAELPAFTLGSKLGSTRFMKVTRALHSEGHCVVKIFVIHDRSLALEYYDKALTAQREILQSSMHCLPFSHFVRTEKFAALCRTFVKDTLYDRVNARPYFLDIEKRWIAFQILHALQECHEKNVCHGDIKSTNIVITSWNWVYLTDFASFKPTFLPDGDPADFSYFFDTSRRRTCYIAPERFVRGVAVTGDVMGSRVSLPDQQQEARMGGLHWSMDIFSAGCVLMEFFGDGDVSFDLSRLLAYRSGDFYPTDALKKVENEELRSLIEHMIQKDPTARRTAFEYLQSLRGKSKGFPELFYTFFNGYLHGYCMAGIPDDKMIRLRKDLPGILERLDGEDSDCLLLILSLLLANWKSLSHYDAKLAALDIAEKLAPLLPVDVVLDRLVPYLLTCVDDSLATIRSNFIVTFTKILQTIPTIRRNEGHIFRAYILPDIEKLAEDPDQRVRVTFAMHIARLAEIAMRFLELSYLSPNSAYSQELVYGLQDEDRYPFDVERMLLLRYFQSLLEKLFLKQSNAVKRALLEHGMGKLCQVFGRKLTREIILPHLVTFLNEKPDWQLRAAFFVAVVGLATFVGLEEAGVFRALLEQGLTDPEEFVVLQALRAFLDLTKLQLMPKKFVTELLAFCSALLIHPNVWIRRAAVALFVTASRKTDFADQQTRIRPLLLSFLQTPIMFMDEEESLLGALMPPLNRRMYNIFTDGRAGRNLFTFLEGKSDDRLRLSPADETALRANTAEYQLYQKLHALDVRPQDKIKIMLSKDFISKLRLPSQTMEKELALEAEVQSERTKKTTKLSQSVPIRSVPEIPGFEGVVDALSVPSSLSRRNKQTINDFMLRNSGGEEWSSAFGVEAARDHLQPPASPTPSLLSGSSFTPSLKRELSLPPGNVAKYVRTPDCEADLRSYVQNRLQERSIELSNEVSLTDLEPPPMYYEMLKEWRPAGLLVAHLHEHRGSVIRLRSNKNNGDILSCSSDGTVKLWDCARMEGRGLSNRAKYTYKHLLSPVKAITYCEEWKSFACAGENGSIHVVRLENDPTKNAVKLERAIDPKRDGVVIEMGYCDPGSQHIVAFATSMGVVAGWDLRTPNHVWRLQSDLRCGMLKTFCVSPEQSWITTGSSDGYMVTWDLRFRIPISSVRHPAGAAINRLYTHPKLDSAVIACAKGNNEVSVWDTETSSRTMAVWSGPAAPLVPSQPENQDSIRGLQILASDSRHLSFISSGTDRRIRFWDTFSRDNSYMIATATGETLADKKLLCKAVQIDGVEVVYEHGSGVKAASTSASNGTSAWLTDTDTNSRALADAPAVGHSDAVNDLVICSTGSQMFLVTASRDGIIKVWK</sequence>
<dbReference type="PROSITE" id="PS50294">
    <property type="entry name" value="WD_REPEATS_REGION"/>
    <property type="match status" value="2"/>
</dbReference>
<dbReference type="InterPro" id="IPR011009">
    <property type="entry name" value="Kinase-like_dom_sf"/>
</dbReference>
<accession>A0A1W0X3W7</accession>
<keyword evidence="6" id="KW-0677">Repeat</keyword>
<evidence type="ECO:0000256" key="3">
    <source>
        <dbReference type="ARBA" id="ARBA00022527"/>
    </source>
</evidence>
<dbReference type="InterPro" id="IPR021133">
    <property type="entry name" value="HEAT_type_2"/>
</dbReference>
<dbReference type="GO" id="GO:0004674">
    <property type="term" value="F:protein serine/threonine kinase activity"/>
    <property type="evidence" value="ECO:0007669"/>
    <property type="project" value="UniProtKB-KW"/>
</dbReference>
<dbReference type="CDD" id="cd13980">
    <property type="entry name" value="STKc_Vps15"/>
    <property type="match status" value="1"/>
</dbReference>
<evidence type="ECO:0000256" key="7">
    <source>
        <dbReference type="ARBA" id="ARBA00022741"/>
    </source>
</evidence>
<dbReference type="InterPro" id="IPR055231">
    <property type="entry name" value="2AA_helical"/>
</dbReference>
<dbReference type="GO" id="GO:0005776">
    <property type="term" value="C:autophagosome"/>
    <property type="evidence" value="ECO:0007669"/>
    <property type="project" value="UniProtKB-SubCell"/>
</dbReference>
<evidence type="ECO:0000256" key="1">
    <source>
        <dbReference type="ARBA" id="ARBA00004419"/>
    </source>
</evidence>
<dbReference type="GO" id="GO:0045324">
    <property type="term" value="P:late endosome to vacuole transport"/>
    <property type="evidence" value="ECO:0007669"/>
    <property type="project" value="InterPro"/>
</dbReference>
<dbReference type="Proteomes" id="UP000192578">
    <property type="component" value="Unassembled WGS sequence"/>
</dbReference>
<dbReference type="InterPro" id="IPR001680">
    <property type="entry name" value="WD40_rpt"/>
</dbReference>
<dbReference type="InterPro" id="IPR016024">
    <property type="entry name" value="ARM-type_fold"/>
</dbReference>
<feature type="repeat" description="WD" evidence="11">
    <location>
        <begin position="963"/>
        <end position="995"/>
    </location>
</feature>
<dbReference type="InterPro" id="IPR000719">
    <property type="entry name" value="Prot_kinase_dom"/>
</dbReference>
<keyword evidence="9" id="KW-0067">ATP-binding</keyword>
<comment type="caution">
    <text evidence="13">The sequence shown here is derived from an EMBL/GenBank/DDBJ whole genome shotgun (WGS) entry which is preliminary data.</text>
</comment>
<reference evidence="14" key="1">
    <citation type="submission" date="2017-01" db="EMBL/GenBank/DDBJ databases">
        <title>Comparative genomics of anhydrobiosis in the tardigrade Hypsibius dujardini.</title>
        <authorList>
            <person name="Yoshida Y."/>
            <person name="Koutsovoulos G."/>
            <person name="Laetsch D."/>
            <person name="Stevens L."/>
            <person name="Kumar S."/>
            <person name="Horikawa D."/>
            <person name="Ishino K."/>
            <person name="Komine S."/>
            <person name="Tomita M."/>
            <person name="Blaxter M."/>
            <person name="Arakawa K."/>
        </authorList>
    </citation>
    <scope>NUCLEOTIDE SEQUENCE [LARGE SCALE GENOMIC DNA]</scope>
    <source>
        <strain evidence="14">Z151</strain>
    </source>
</reference>
<proteinExistence type="predicted"/>
<dbReference type="EMBL" id="MTYJ01000018">
    <property type="protein sequence ID" value="OQV22247.1"/>
    <property type="molecule type" value="Genomic_DNA"/>
</dbReference>
<comment type="subcellular location">
    <subcellularLocation>
        <location evidence="1">Cytoplasmic vesicle</location>
        <location evidence="1">Autophagosome</location>
    </subcellularLocation>
</comment>
<evidence type="ECO:0000256" key="9">
    <source>
        <dbReference type="ARBA" id="ARBA00022840"/>
    </source>
</evidence>
<keyword evidence="14" id="KW-1185">Reference proteome</keyword>
<dbReference type="PROSITE" id="PS50077">
    <property type="entry name" value="HEAT_REPEAT"/>
    <property type="match status" value="1"/>
</dbReference>
<evidence type="ECO:0000256" key="5">
    <source>
        <dbReference type="ARBA" id="ARBA00022679"/>
    </source>
</evidence>
<dbReference type="PROSITE" id="PS00108">
    <property type="entry name" value="PROTEIN_KINASE_ST"/>
    <property type="match status" value="1"/>
</dbReference>
<dbReference type="InterPro" id="IPR045162">
    <property type="entry name" value="Vps15-like"/>
</dbReference>
<evidence type="ECO:0000256" key="8">
    <source>
        <dbReference type="ARBA" id="ARBA00022777"/>
    </source>
</evidence>
<dbReference type="GO" id="GO:0016236">
    <property type="term" value="P:macroautophagy"/>
    <property type="evidence" value="ECO:0007669"/>
    <property type="project" value="InterPro"/>
</dbReference>
<evidence type="ECO:0000259" key="12">
    <source>
        <dbReference type="PROSITE" id="PS50011"/>
    </source>
</evidence>
<dbReference type="Gene3D" id="1.10.510.10">
    <property type="entry name" value="Transferase(Phosphotransferase) domain 1"/>
    <property type="match status" value="1"/>
</dbReference>
<dbReference type="Gene3D" id="2.130.10.10">
    <property type="entry name" value="YVTN repeat-like/Quinoprotein amine dehydrogenase"/>
    <property type="match status" value="2"/>
</dbReference>
<dbReference type="PROSITE" id="PS50082">
    <property type="entry name" value="WD_REPEATS_2"/>
    <property type="match status" value="2"/>
</dbReference>
<dbReference type="SMART" id="SM00320">
    <property type="entry name" value="WD40"/>
    <property type="match status" value="6"/>
</dbReference>
<keyword evidence="8" id="KW-0418">Kinase</keyword>
<dbReference type="InterPro" id="IPR015943">
    <property type="entry name" value="WD40/YVTN_repeat-like_dom_sf"/>
</dbReference>
<keyword evidence="5" id="KW-0808">Transferase</keyword>
<dbReference type="GO" id="GO:0006623">
    <property type="term" value="P:protein targeting to vacuole"/>
    <property type="evidence" value="ECO:0007669"/>
    <property type="project" value="TreeGrafter"/>
</dbReference>
<dbReference type="InterPro" id="IPR036322">
    <property type="entry name" value="WD40_repeat_dom_sf"/>
</dbReference>
<protein>
    <recommendedName>
        <fullName evidence="2">non-specific serine/threonine protein kinase</fullName>
        <ecNumber evidence="2">2.7.11.1</ecNumber>
    </recommendedName>
</protein>
<dbReference type="GO" id="GO:0071561">
    <property type="term" value="C:nucleus-vacuole junction"/>
    <property type="evidence" value="ECO:0007669"/>
    <property type="project" value="TreeGrafter"/>
</dbReference>
<dbReference type="GO" id="GO:0005770">
    <property type="term" value="C:late endosome"/>
    <property type="evidence" value="ECO:0007669"/>
    <property type="project" value="TreeGrafter"/>
</dbReference>
<dbReference type="Pfam" id="PF00400">
    <property type="entry name" value="WD40"/>
    <property type="match status" value="2"/>
</dbReference>
<dbReference type="InterPro" id="IPR008271">
    <property type="entry name" value="Ser/Thr_kinase_AS"/>
</dbReference>
<dbReference type="SUPFAM" id="SSF48371">
    <property type="entry name" value="ARM repeat"/>
    <property type="match status" value="1"/>
</dbReference>
<organism evidence="13 14">
    <name type="scientific">Hypsibius exemplaris</name>
    <name type="common">Freshwater tardigrade</name>
    <dbReference type="NCBI Taxonomy" id="2072580"/>
    <lineage>
        <taxon>Eukaryota</taxon>
        <taxon>Metazoa</taxon>
        <taxon>Ecdysozoa</taxon>
        <taxon>Tardigrada</taxon>
        <taxon>Eutardigrada</taxon>
        <taxon>Parachela</taxon>
        <taxon>Hypsibioidea</taxon>
        <taxon>Hypsibiidae</taxon>
        <taxon>Hypsibius</taxon>
    </lineage>
</organism>
<dbReference type="GO" id="GO:0034272">
    <property type="term" value="C:phosphatidylinositol 3-kinase complex, class III, type II"/>
    <property type="evidence" value="ECO:0007669"/>
    <property type="project" value="TreeGrafter"/>
</dbReference>
<evidence type="ECO:0000256" key="11">
    <source>
        <dbReference type="PROSITE-ProRule" id="PRU00221"/>
    </source>
</evidence>
<dbReference type="Pfam" id="PF00069">
    <property type="entry name" value="Pkinase"/>
    <property type="match status" value="1"/>
</dbReference>
<dbReference type="PANTHER" id="PTHR17583:SF0">
    <property type="entry name" value="PHOSPHOINOSITIDE 3-KINASE REGULATORY SUBUNIT 4"/>
    <property type="match status" value="1"/>
</dbReference>
<evidence type="ECO:0000313" key="13">
    <source>
        <dbReference type="EMBL" id="OQV22247.1"/>
    </source>
</evidence>
<keyword evidence="7" id="KW-0547">Nucleotide-binding</keyword>
<evidence type="ECO:0000256" key="2">
    <source>
        <dbReference type="ARBA" id="ARBA00012513"/>
    </source>
</evidence>
<feature type="domain" description="Protein kinase" evidence="12">
    <location>
        <begin position="27"/>
        <end position="321"/>
    </location>
</feature>